<keyword evidence="4" id="KW-1185">Reference proteome</keyword>
<reference evidence="2" key="1">
    <citation type="submission" date="2015-09" db="EMBL/GenBank/DDBJ databases">
        <title>Draft Genome Sequences of Two Novel Amoeba-resistant Intranuclear Bacteria, Candidatus Berkiella cookevillensis and Candidatus Berkiella aquae.</title>
        <authorList>
            <person name="Mehari Y.T."/>
            <person name="Arivett B.A."/>
            <person name="Farone A.L."/>
            <person name="Gunderson J.H."/>
            <person name="Farone M.B."/>
        </authorList>
    </citation>
    <scope>NUCLEOTIDE SEQUENCE [LARGE SCALE GENOMIC DNA]</scope>
    <source>
        <strain evidence="2">HT99</strain>
    </source>
</reference>
<dbReference type="STRING" id="295108.HT99x_02692"/>
<dbReference type="EMBL" id="LKAJ02000001">
    <property type="protein sequence ID" value="MCS5710774.1"/>
    <property type="molecule type" value="Genomic_DNA"/>
</dbReference>
<evidence type="ECO:0000256" key="1">
    <source>
        <dbReference type="SAM" id="MobiDB-lite"/>
    </source>
</evidence>
<evidence type="ECO:0000313" key="4">
    <source>
        <dbReference type="Proteomes" id="UP000051497"/>
    </source>
</evidence>
<name>A0A0Q9YT10_9GAMM</name>
<gene>
    <name evidence="3" type="ORF">HT99x_004980</name>
    <name evidence="2" type="ORF">HT99x_02692</name>
</gene>
<accession>A0A0Q9YT10</accession>
<sequence length="197" mass="20862">MSRFKNSITAALTGTGVSLLLNLPPEVAGPVIAGSFVTTFILPTAFDMTVNAGVGTVNWVKDQGLPAVTSSTKFLFGKTVDGTKFLFGKTKEALYNVSPTNPEQNTLMGASMGLSLSTSIAKAAGLEDHPYYPHAVAGSTVTGSFLGFIFPNHRISSMLESASKAFKPKVPTKLSTAENSGEENKDKDKKEKKKPTQ</sequence>
<evidence type="ECO:0000313" key="3">
    <source>
        <dbReference type="EMBL" id="MCS5710774.1"/>
    </source>
</evidence>
<organism evidence="2">
    <name type="scientific">Candidatus Berkiella aquae</name>
    <dbReference type="NCBI Taxonomy" id="295108"/>
    <lineage>
        <taxon>Bacteria</taxon>
        <taxon>Pseudomonadati</taxon>
        <taxon>Pseudomonadota</taxon>
        <taxon>Gammaproteobacteria</taxon>
        <taxon>Candidatus Berkiellales</taxon>
        <taxon>Candidatus Berkiellaceae</taxon>
        <taxon>Candidatus Berkiella</taxon>
    </lineage>
</organism>
<reference evidence="3" key="3">
    <citation type="submission" date="2021-06" db="EMBL/GenBank/DDBJ databases">
        <title>Genomic Description and Analysis of Intracellular Bacteria, Candidatus Berkiella cookevillensis and Candidatus Berkiella aquae.</title>
        <authorList>
            <person name="Kidane D.T."/>
            <person name="Mehari Y.T."/>
            <person name="Rice F.C."/>
            <person name="Arivett B.A."/>
            <person name="Farone A.L."/>
            <person name="Berk S.G."/>
            <person name="Farone M.B."/>
        </authorList>
    </citation>
    <scope>NUCLEOTIDE SEQUENCE</scope>
    <source>
        <strain evidence="3">HT99</strain>
    </source>
</reference>
<dbReference type="AlphaFoldDB" id="A0A0Q9YT10"/>
<evidence type="ECO:0000313" key="2">
    <source>
        <dbReference type="EMBL" id="KRG19713.1"/>
    </source>
</evidence>
<reference evidence="3" key="2">
    <citation type="journal article" date="2016" name="Genome Announc.">
        <title>Draft Genome Sequences of Two Novel Amoeba-Resistant Intranuclear Bacteria, 'Candidatus Berkiella cookevillensis' and 'Candidatus Berkiella aquae'.</title>
        <authorList>
            <person name="Mehari Y.T."/>
            <person name="Arivett B.A."/>
            <person name="Farone A.L."/>
            <person name="Gunderson J.H."/>
            <person name="Farone M.B."/>
        </authorList>
    </citation>
    <scope>NUCLEOTIDE SEQUENCE</scope>
    <source>
        <strain evidence="3">HT99</strain>
    </source>
</reference>
<proteinExistence type="predicted"/>
<dbReference type="Proteomes" id="UP000051497">
    <property type="component" value="Unassembled WGS sequence"/>
</dbReference>
<dbReference type="RefSeq" id="WP_075067295.1">
    <property type="nucleotide sequence ID" value="NZ_LKAJ02000001.1"/>
</dbReference>
<comment type="caution">
    <text evidence="2">The sequence shown here is derived from an EMBL/GenBank/DDBJ whole genome shotgun (WGS) entry which is preliminary data.</text>
</comment>
<dbReference type="EMBL" id="LKAJ01000015">
    <property type="protein sequence ID" value="KRG19713.1"/>
    <property type="molecule type" value="Genomic_DNA"/>
</dbReference>
<feature type="region of interest" description="Disordered" evidence="1">
    <location>
        <begin position="167"/>
        <end position="197"/>
    </location>
</feature>
<protein>
    <submittedName>
        <fullName evidence="2">Uncharacterized protein</fullName>
    </submittedName>
</protein>